<dbReference type="InterPro" id="IPR011524">
    <property type="entry name" value="SARAH_dom"/>
</dbReference>
<feature type="region of interest" description="Disordered" evidence="9">
    <location>
        <begin position="303"/>
        <end position="344"/>
    </location>
</feature>
<evidence type="ECO:0000256" key="7">
    <source>
        <dbReference type="ARBA" id="ARBA00072537"/>
    </source>
</evidence>
<dbReference type="SMART" id="SM00314">
    <property type="entry name" value="RA"/>
    <property type="match status" value="1"/>
</dbReference>
<keyword evidence="1" id="KW-0488">Methylation</keyword>
<dbReference type="InterPro" id="IPR000159">
    <property type="entry name" value="RA_dom"/>
</dbReference>
<dbReference type="Pfam" id="PF16517">
    <property type="entry name" value="Nore1-SARAH"/>
    <property type="match status" value="1"/>
</dbReference>
<keyword evidence="8" id="KW-0175">Coiled coil</keyword>
<dbReference type="InterPro" id="IPR029071">
    <property type="entry name" value="Ubiquitin-like_domsf"/>
</dbReference>
<feature type="compositionally biased region" description="Basic residues" evidence="9">
    <location>
        <begin position="320"/>
        <end position="335"/>
    </location>
</feature>
<dbReference type="PROSITE" id="PS50023">
    <property type="entry name" value="LIM_DOMAIN_2"/>
    <property type="match status" value="1"/>
</dbReference>
<dbReference type="AlphaFoldDB" id="A0A6S7GED0"/>
<dbReference type="GO" id="GO:0007165">
    <property type="term" value="P:signal transduction"/>
    <property type="evidence" value="ECO:0007669"/>
    <property type="project" value="InterPro"/>
</dbReference>
<evidence type="ECO:0000256" key="6">
    <source>
        <dbReference type="ARBA" id="ARBA00055254"/>
    </source>
</evidence>
<evidence type="ECO:0000256" key="3">
    <source>
        <dbReference type="ARBA" id="ARBA00022833"/>
    </source>
</evidence>
<dbReference type="PANTHER" id="PTHR22738:SF15">
    <property type="entry name" value="LD40758P"/>
    <property type="match status" value="1"/>
</dbReference>
<name>A0A6S7GED0_PARCT</name>
<gene>
    <name evidence="10" type="ORF">PACLA_8A070348</name>
</gene>
<dbReference type="PROSITE" id="PS50951">
    <property type="entry name" value="SARAH"/>
    <property type="match status" value="1"/>
</dbReference>
<dbReference type="PROSITE" id="PS50200">
    <property type="entry name" value="RA"/>
    <property type="match status" value="1"/>
</dbReference>
<keyword evidence="11" id="KW-1185">Reference proteome</keyword>
<proteinExistence type="predicted"/>
<dbReference type="Pfam" id="PF00788">
    <property type="entry name" value="RA"/>
    <property type="match status" value="1"/>
</dbReference>
<dbReference type="InterPro" id="IPR033614">
    <property type="entry name" value="RASSF1-6"/>
</dbReference>
<dbReference type="SMART" id="SM00132">
    <property type="entry name" value="LIM"/>
    <property type="match status" value="1"/>
</dbReference>
<dbReference type="EMBL" id="CACRXK020001643">
    <property type="protein sequence ID" value="CAB3990338.1"/>
    <property type="molecule type" value="Genomic_DNA"/>
</dbReference>
<evidence type="ECO:0000256" key="9">
    <source>
        <dbReference type="SAM" id="MobiDB-lite"/>
    </source>
</evidence>
<dbReference type="SUPFAM" id="SSF54236">
    <property type="entry name" value="Ubiquitin-like"/>
    <property type="match status" value="1"/>
</dbReference>
<dbReference type="PANTHER" id="PTHR22738">
    <property type="entry name" value="RASSF"/>
    <property type="match status" value="1"/>
</dbReference>
<evidence type="ECO:0000313" key="10">
    <source>
        <dbReference type="EMBL" id="CAB3990338.1"/>
    </source>
</evidence>
<feature type="coiled-coil region" evidence="8">
    <location>
        <begin position="452"/>
        <end position="479"/>
    </location>
</feature>
<dbReference type="Gene3D" id="3.10.20.90">
    <property type="entry name" value="Phosphatidylinositol 3-kinase Catalytic Subunit, Chain A, domain 1"/>
    <property type="match status" value="1"/>
</dbReference>
<evidence type="ECO:0000256" key="8">
    <source>
        <dbReference type="SAM" id="Coils"/>
    </source>
</evidence>
<reference evidence="10" key="1">
    <citation type="submission" date="2020-04" db="EMBL/GenBank/DDBJ databases">
        <authorList>
            <person name="Alioto T."/>
            <person name="Alioto T."/>
            <person name="Gomez Garrido J."/>
        </authorList>
    </citation>
    <scope>NUCLEOTIDE SEQUENCE</scope>
    <source>
        <strain evidence="10">A484AB</strain>
    </source>
</reference>
<comment type="function">
    <text evidence="6">Seems to have a role in zinc absorption and may function as an intracellular zinc transport protein.</text>
</comment>
<dbReference type="OrthoDB" id="9976881at2759"/>
<sequence length="484" mass="54868">MAASTVSVAIESPSLLAKGLHFLNTMPSYHEHCGKPGPKSLSYIPPPEARLFKSRSAPGSPLFDRNQHFSRSAKGSASFREPRHTRASFLLRESQLKKAEKYKDEKGPKIGRSKSFTSRITSKLYSRTEQKNSLGKSWHPKCLKCEECGKVLNPGQHSEHRGIPYCNIPCYSLLFGPGGYGRGGVESHQKLGFQTTLTPDQVALRNELLPKLQHYNEHYESDKKRALQLASKEANGKLIIEGVLRVYWGLKNPVTLAPLCGKNDRAFKLFHPVSNQKLSRSETVKQLRSQSLITDEKLADRALKKAARGKPRSNSEEKLGRRHTMSHSDRKKRPAKSSLEPTRFIPPYGTSTTLRLTSKIPTPDVVKMILTKFQIADPCDKFTLFVKYENGEIRRLCNGEGPLMIRLRLGPAEDLARIYLMEDKKDTAIGREVAQYIHFATPVLQAFIVKFNEEEERELQKIKDRYREYKKHLQAIIQEISSTS</sequence>
<evidence type="ECO:0000256" key="2">
    <source>
        <dbReference type="ARBA" id="ARBA00022723"/>
    </source>
</evidence>
<organism evidence="10 11">
    <name type="scientific">Paramuricea clavata</name>
    <name type="common">Red gorgonian</name>
    <name type="synonym">Violescent sea-whip</name>
    <dbReference type="NCBI Taxonomy" id="317549"/>
    <lineage>
        <taxon>Eukaryota</taxon>
        <taxon>Metazoa</taxon>
        <taxon>Cnidaria</taxon>
        <taxon>Anthozoa</taxon>
        <taxon>Octocorallia</taxon>
        <taxon>Malacalcyonacea</taxon>
        <taxon>Plexauridae</taxon>
        <taxon>Paramuricea</taxon>
    </lineage>
</organism>
<keyword evidence="5" id="KW-0440">LIM domain</keyword>
<evidence type="ECO:0000256" key="1">
    <source>
        <dbReference type="ARBA" id="ARBA00022481"/>
    </source>
</evidence>
<dbReference type="CDD" id="cd09401">
    <property type="entry name" value="LIM_TLP_like"/>
    <property type="match status" value="1"/>
</dbReference>
<dbReference type="Pfam" id="PF00412">
    <property type="entry name" value="LIM"/>
    <property type="match status" value="1"/>
</dbReference>
<keyword evidence="4" id="KW-0007">Acetylation</keyword>
<dbReference type="Gene3D" id="2.10.110.10">
    <property type="entry name" value="Cysteine Rich Protein"/>
    <property type="match status" value="1"/>
</dbReference>
<keyword evidence="2" id="KW-0479">Metal-binding</keyword>
<dbReference type="GO" id="GO:0046872">
    <property type="term" value="F:metal ion binding"/>
    <property type="evidence" value="ECO:0007669"/>
    <property type="project" value="UniProtKB-KW"/>
</dbReference>
<dbReference type="SUPFAM" id="SSF57716">
    <property type="entry name" value="Glucocorticoid receptor-like (DNA-binding domain)"/>
    <property type="match status" value="1"/>
</dbReference>
<dbReference type="Proteomes" id="UP001152795">
    <property type="component" value="Unassembled WGS sequence"/>
</dbReference>
<dbReference type="CDD" id="cd21886">
    <property type="entry name" value="SARAH_RASSF2-like"/>
    <property type="match status" value="1"/>
</dbReference>
<keyword evidence="3" id="KW-0862">Zinc</keyword>
<protein>
    <recommendedName>
        <fullName evidence="7">Cysteine-rich protein 1</fullName>
    </recommendedName>
</protein>
<comment type="caution">
    <text evidence="10">The sequence shown here is derived from an EMBL/GenBank/DDBJ whole genome shotgun (WGS) entry which is preliminary data.</text>
</comment>
<evidence type="ECO:0000313" key="11">
    <source>
        <dbReference type="Proteomes" id="UP001152795"/>
    </source>
</evidence>
<evidence type="ECO:0000256" key="4">
    <source>
        <dbReference type="ARBA" id="ARBA00022990"/>
    </source>
</evidence>
<evidence type="ECO:0000256" key="5">
    <source>
        <dbReference type="ARBA" id="ARBA00023038"/>
    </source>
</evidence>
<dbReference type="FunFam" id="2.10.110.10:FF:000054">
    <property type="entry name" value="Cysteine-rich protein 1"/>
    <property type="match status" value="1"/>
</dbReference>
<accession>A0A6S7GED0</accession>
<dbReference type="InterPro" id="IPR001781">
    <property type="entry name" value="Znf_LIM"/>
</dbReference>